<proteinExistence type="predicted"/>
<evidence type="ECO:0000313" key="1">
    <source>
        <dbReference type="EMBL" id="KAJ7543151.1"/>
    </source>
</evidence>
<gene>
    <name evidence="1" type="ORF">O6H91_09G027000</name>
</gene>
<name>A0ACC2CMC6_DIPCM</name>
<comment type="caution">
    <text evidence="1">The sequence shown here is derived from an EMBL/GenBank/DDBJ whole genome shotgun (WGS) entry which is preliminary data.</text>
</comment>
<dbReference type="EMBL" id="CM055100">
    <property type="protein sequence ID" value="KAJ7543151.1"/>
    <property type="molecule type" value="Genomic_DNA"/>
</dbReference>
<dbReference type="Proteomes" id="UP001162992">
    <property type="component" value="Chromosome 9"/>
</dbReference>
<protein>
    <submittedName>
        <fullName evidence="1">Uncharacterized protein</fullName>
    </submittedName>
</protein>
<reference evidence="2" key="1">
    <citation type="journal article" date="2024" name="Proc. Natl. Acad. Sci. U.S.A.">
        <title>Extraordinary preservation of gene collinearity over three hundred million years revealed in homosporous lycophytes.</title>
        <authorList>
            <person name="Li C."/>
            <person name="Wickell D."/>
            <person name="Kuo L.Y."/>
            <person name="Chen X."/>
            <person name="Nie B."/>
            <person name="Liao X."/>
            <person name="Peng D."/>
            <person name="Ji J."/>
            <person name="Jenkins J."/>
            <person name="Williams M."/>
            <person name="Shu S."/>
            <person name="Plott C."/>
            <person name="Barry K."/>
            <person name="Rajasekar S."/>
            <person name="Grimwood J."/>
            <person name="Han X."/>
            <person name="Sun S."/>
            <person name="Hou Z."/>
            <person name="He W."/>
            <person name="Dai G."/>
            <person name="Sun C."/>
            <person name="Schmutz J."/>
            <person name="Leebens-Mack J.H."/>
            <person name="Li F.W."/>
            <person name="Wang L."/>
        </authorList>
    </citation>
    <scope>NUCLEOTIDE SEQUENCE [LARGE SCALE GENOMIC DNA]</scope>
    <source>
        <strain evidence="2">cv. PW_Plant_1</strain>
    </source>
</reference>
<evidence type="ECO:0000313" key="2">
    <source>
        <dbReference type="Proteomes" id="UP001162992"/>
    </source>
</evidence>
<keyword evidence="2" id="KW-1185">Reference proteome</keyword>
<organism evidence="1 2">
    <name type="scientific">Diphasiastrum complanatum</name>
    <name type="common">Issler's clubmoss</name>
    <name type="synonym">Lycopodium complanatum</name>
    <dbReference type="NCBI Taxonomy" id="34168"/>
    <lineage>
        <taxon>Eukaryota</taxon>
        <taxon>Viridiplantae</taxon>
        <taxon>Streptophyta</taxon>
        <taxon>Embryophyta</taxon>
        <taxon>Tracheophyta</taxon>
        <taxon>Lycopodiopsida</taxon>
        <taxon>Lycopodiales</taxon>
        <taxon>Lycopodiaceae</taxon>
        <taxon>Lycopodioideae</taxon>
        <taxon>Diphasiastrum</taxon>
    </lineage>
</organism>
<accession>A0ACC2CMC6</accession>
<sequence length="244" mass="25962">MGSSDTGSLPFSAESRGPNYVILTPADAEAAPRAYFINMPMRVLVGRVAREHLDKVSGYMIVFGLLFVAVGVASIFFPIFFALTVEQLISWLLLFSGFISVAQFFLMCGTPGISAFLLLGVLHLGVGLWMLLQPVAGSAILVLVLSGWFLANGVLKIMMACQMSNMRSWPAVLVSGLVSIALAFTILILAPHYGLEILGIIFGVDVLGLGLSMILIASMARCGKGAHSWQQEPLIPGDLAADSA</sequence>